<feature type="compositionally biased region" description="Polar residues" evidence="1">
    <location>
        <begin position="879"/>
        <end position="901"/>
    </location>
</feature>
<dbReference type="VEuPathDB" id="ToxoDB:CSUI_003888"/>
<protein>
    <submittedName>
        <fullName evidence="3">Transmembrane protein</fullName>
    </submittedName>
</protein>
<feature type="compositionally biased region" description="Basic and acidic residues" evidence="1">
    <location>
        <begin position="66"/>
        <end position="99"/>
    </location>
</feature>
<name>A0A2C6L0Q6_9APIC</name>
<feature type="region of interest" description="Disordered" evidence="1">
    <location>
        <begin position="1287"/>
        <end position="1408"/>
    </location>
</feature>
<feature type="transmembrane region" description="Helical" evidence="2">
    <location>
        <begin position="558"/>
        <end position="579"/>
    </location>
</feature>
<keyword evidence="2" id="KW-0472">Membrane</keyword>
<feature type="region of interest" description="Disordered" evidence="1">
    <location>
        <begin position="1"/>
        <end position="99"/>
    </location>
</feature>
<sequence>MKTSPSKKQKEGKCYRGSHVWNDVHKKKRGTEEKLKGKERMKRFHRKSSGSLVLNSQPWCLSSGQSKEREQGNEKKMNYTEKEERRTTSTLEREDRRDKSDVILSRAIGRYCWQRGDRDKKGYRSSGSSRCCEVNGSRKETSYEEENRKERENRTLFFSTCPQTLPRIILATALPRDKTSFSSSPPVDFSYPSFRIHTPSEDLRLSALSLSSHLESEASRLSEKATSIPQGLSFKPDMADTRERGVAREEIDGKVEDYDGEIQVHKETRMHDESTATRRLPSEKETPQIRRVERKRLQRDGKKREVKTMEEKSQGPFSSLLRGKMEKETTQDIQTSLHGDKREIFNTKNPNTTIDSEDIHSNASSSTSSLPSSSSSSSPTLFPPPPRSLSSSSFFPTPPEKDALPETSLDQKKNPTAPSSVISSSSPHRSPPPVSSSSSFAAGHSSSSPYSISSTQTEKPPVKKRRLVQFKKKADTVVLAKSLPSSAGHTARNLDTMNEKTGSSASHSGDIRDEDENAEEVIERPLKGSPSSGSSLSLGGGVGGGVYHREHTGATRPWIWALSSVFCLFCLLVLLVHRIKLRRVAVYLQSKTNSCFPPPVVYALSLLFPQLSLLCRVLLHLYEVACLHWFWALLLDLLGGPDRALHILNALPSSSSSPEKRIMDFFRKRVKNKQETSNKKVTSPSLEFSSSSASLPSAPPPRSSKAEQLHEKTPSRLARRSLHFSSACSGLYSSVDAPASIQAKDNCYMSSSSCASSSRADLHHPHISTEDREEHGRTRSSGIRKNDKNLERTDCESDGGAPRRHREKEGERRARHGFHGESSEFQDDGGREERRKKGRRGRKLIQLLLLVPLTSRPDEDTKKSLRGKKNDEKKRDHPWSSTEGACGDRSNNVDQSTVSSLEENEEEMKHKKYTKKEKMNKPQESRRENDPAGNRGEEERKKKILLLGVERTAGGDQEEEEGRRRQSEDERVRSQQGEKSEDQRRYIIEEQRNQIEKNQREEEWKEEKEGLLLKKTKTMSDDTTDETSSESLLKEKKRESNEKQEREEEEPFRGREEETEEKSDDSKHVVVMIGREGGGEEKERKEGDEQSEEEEESSREDEKKNLSTVAIRNHLSPSDVPVVVSCEEEKSQKRSKKIQDCRERKACEERHLLEKTAIGSPIEENSRGERVCVTGRIRKEGERKEEEGRGKRREEKEQHEEDLVAVEVSHGGEGENTIMKEKEETEKKIPSGIPQHVEDVRSSNPMNIELSKHMTQDLHLPPLVSSSSSSSPASRFLPLLPHLMNTPAASQDERRHFYPSRDFLVTAVKPQQPQQEDGGNLPEFSSLSSPIPVKKGGTERERMKKDASRPKEETSEEKKKEKRDLKAGEDGAILNSEERGDRKMYTKSKNWSSYGHPEQEDSSCEGGEREREKTGCKFFDLCADEDEDAEEREEKRVKRQKGEEEEEEQEEDFYGDDLHAQQLGQTSSSHLLRRIWCVPPLCCFAWRSKRRELNARDIRLSYLCLLPYTFLSCAVTVLSSLVPSTLFIVPSPSSSSSISSNSRFVSPSPLIPAHCSGEETLSPAAQAHCDALRAAYENQQEVKALEGLKGTELTVDKAASGGGGGGGAWVTSSVMEVAFQETLQQAAVFSLMLAMWGIGVIYFASRHALKGFRLGIKFTCIKILVLVIQVSEIAAKFRKGALPFSPSPSQASTSHAPSPLDEVEEEFLEIHHSLFDFIITAIAVPMTFLAMRTFDPEELRRLAVVDPASASLDTLLTAGSKDPDVWIQEKKSRVRSLCPVPFSRCCCRRRREIKHAVHTNREAEEQLPRP</sequence>
<accession>A0A2C6L0Q6</accession>
<proteinExistence type="predicted"/>
<feature type="compositionally biased region" description="Basic and acidic residues" evidence="1">
    <location>
        <begin position="1177"/>
        <end position="1202"/>
    </location>
</feature>
<feature type="compositionally biased region" description="Basic and acidic residues" evidence="1">
    <location>
        <begin position="1432"/>
        <end position="1442"/>
    </location>
</feature>
<feature type="region of interest" description="Disordered" evidence="1">
    <location>
        <begin position="1177"/>
        <end position="1241"/>
    </location>
</feature>
<feature type="compositionally biased region" description="Basic and acidic residues" evidence="1">
    <location>
        <begin position="266"/>
        <end position="291"/>
    </location>
</feature>
<evidence type="ECO:0000313" key="3">
    <source>
        <dbReference type="EMBL" id="PHJ22259.1"/>
    </source>
</evidence>
<dbReference type="OrthoDB" id="333841at2759"/>
<dbReference type="GeneID" id="94427294"/>
<feature type="transmembrane region" description="Helical" evidence="2">
    <location>
        <begin position="1656"/>
        <end position="1675"/>
    </location>
</feature>
<evidence type="ECO:0000256" key="2">
    <source>
        <dbReference type="SAM" id="Phobius"/>
    </source>
</evidence>
<feature type="compositionally biased region" description="Basic and acidic residues" evidence="1">
    <location>
        <begin position="916"/>
        <end position="941"/>
    </location>
</feature>
<dbReference type="Proteomes" id="UP000221165">
    <property type="component" value="Unassembled WGS sequence"/>
</dbReference>
<feature type="compositionally biased region" description="Basic and acidic residues" evidence="1">
    <location>
        <begin position="399"/>
        <end position="413"/>
    </location>
</feature>
<organism evidence="3 4">
    <name type="scientific">Cystoisospora suis</name>
    <dbReference type="NCBI Taxonomy" id="483139"/>
    <lineage>
        <taxon>Eukaryota</taxon>
        <taxon>Sar</taxon>
        <taxon>Alveolata</taxon>
        <taxon>Apicomplexa</taxon>
        <taxon>Conoidasida</taxon>
        <taxon>Coccidia</taxon>
        <taxon>Eucoccidiorida</taxon>
        <taxon>Eimeriorina</taxon>
        <taxon>Sarcocystidae</taxon>
        <taxon>Cystoisospora</taxon>
    </lineage>
</organism>
<feature type="region of interest" description="Disordered" evidence="1">
    <location>
        <begin position="220"/>
        <end position="247"/>
    </location>
</feature>
<keyword evidence="2 3" id="KW-0812">Transmembrane</keyword>
<feature type="compositionally biased region" description="Basic and acidic residues" evidence="1">
    <location>
        <begin position="298"/>
        <end position="313"/>
    </location>
</feature>
<dbReference type="EMBL" id="MIGC01001751">
    <property type="protein sequence ID" value="PHJ22259.1"/>
    <property type="molecule type" value="Genomic_DNA"/>
</dbReference>
<feature type="compositionally biased region" description="Basic and acidic residues" evidence="1">
    <location>
        <begin position="760"/>
        <end position="777"/>
    </location>
</feature>
<dbReference type="PANTHER" id="PTHR36812:SF9">
    <property type="entry name" value="MYB-LIKE PROTEIN X ISOFORM X1"/>
    <property type="match status" value="1"/>
</dbReference>
<feature type="compositionally biased region" description="Basic and acidic residues" evidence="1">
    <location>
        <begin position="1032"/>
        <end position="1056"/>
    </location>
</feature>
<reference evidence="3 4" key="1">
    <citation type="journal article" date="2017" name="Int. J. Parasitol.">
        <title>The genome of the protozoan parasite Cystoisospora suis and a reverse vaccinology approach to identify vaccine candidates.</title>
        <authorList>
            <person name="Palmieri N."/>
            <person name="Shrestha A."/>
            <person name="Ruttkowski B."/>
            <person name="Beck T."/>
            <person name="Vogl C."/>
            <person name="Tomley F."/>
            <person name="Blake D.P."/>
            <person name="Joachim A."/>
        </authorList>
    </citation>
    <scope>NUCLEOTIDE SEQUENCE [LARGE SCALE GENOMIC DNA]</scope>
    <source>
        <strain evidence="3 4">Wien I</strain>
    </source>
</reference>
<feature type="compositionally biased region" description="Low complexity" evidence="1">
    <location>
        <begin position="418"/>
        <end position="428"/>
    </location>
</feature>
<keyword evidence="2" id="KW-1133">Transmembrane helix</keyword>
<feature type="region of interest" description="Disordered" evidence="1">
    <location>
        <begin position="749"/>
        <end position="1143"/>
    </location>
</feature>
<dbReference type="RefSeq" id="XP_067923936.1">
    <property type="nucleotide sequence ID" value="XM_068064083.1"/>
</dbReference>
<feature type="compositionally biased region" description="Low complexity" evidence="1">
    <location>
        <begin position="364"/>
        <end position="380"/>
    </location>
</feature>
<feature type="compositionally biased region" description="Low complexity" evidence="1">
    <location>
        <begin position="435"/>
        <end position="454"/>
    </location>
</feature>
<keyword evidence="4" id="KW-1185">Reference proteome</keyword>
<gene>
    <name evidence="3" type="ORF">CSUI_003888</name>
</gene>
<feature type="compositionally biased region" description="Basic and acidic residues" evidence="1">
    <location>
        <begin position="704"/>
        <end position="714"/>
    </location>
</feature>
<feature type="compositionally biased region" description="Basic and acidic residues" evidence="1">
    <location>
        <begin position="1336"/>
        <end position="1369"/>
    </location>
</feature>
<feature type="transmembrane region" description="Helical" evidence="2">
    <location>
        <begin position="1623"/>
        <end position="1644"/>
    </location>
</feature>
<dbReference type="PANTHER" id="PTHR36812">
    <property type="entry name" value="NEUROFILAMENT TRIPLET M PROTEIN-LIKE PROTEIN"/>
    <property type="match status" value="1"/>
</dbReference>
<feature type="transmembrane region" description="Helical" evidence="2">
    <location>
        <begin position="600"/>
        <end position="619"/>
    </location>
</feature>
<feature type="compositionally biased region" description="Acidic residues" evidence="1">
    <location>
        <begin position="1089"/>
        <end position="1099"/>
    </location>
</feature>
<feature type="region of interest" description="Disordered" evidence="1">
    <location>
        <begin position="487"/>
        <end position="518"/>
    </location>
</feature>
<feature type="compositionally biased region" description="Basic and acidic residues" evidence="1">
    <location>
        <begin position="136"/>
        <end position="147"/>
    </location>
</feature>
<feature type="compositionally biased region" description="Basic residues" evidence="1">
    <location>
        <begin position="39"/>
        <end position="48"/>
    </location>
</feature>
<evidence type="ECO:0000256" key="1">
    <source>
        <dbReference type="SAM" id="MobiDB-lite"/>
    </source>
</evidence>
<feature type="compositionally biased region" description="Basic and acidic residues" evidence="1">
    <location>
        <begin position="237"/>
        <end position="247"/>
    </location>
</feature>
<feature type="compositionally biased region" description="Basic and acidic residues" evidence="1">
    <location>
        <begin position="961"/>
        <end position="1012"/>
    </location>
</feature>
<feature type="compositionally biased region" description="Polar residues" evidence="1">
    <location>
        <begin position="49"/>
        <end position="65"/>
    </location>
</feature>
<feature type="region of interest" description="Disordered" evidence="1">
    <location>
        <begin position="671"/>
        <end position="716"/>
    </location>
</feature>
<feature type="compositionally biased region" description="Basic and acidic residues" evidence="1">
    <location>
        <begin position="784"/>
        <end position="795"/>
    </location>
</feature>
<comment type="caution">
    <text evidence="3">The sequence shown here is derived from an EMBL/GenBank/DDBJ whole genome shotgun (WGS) entry which is preliminary data.</text>
</comment>
<feature type="compositionally biased region" description="Low complexity" evidence="1">
    <location>
        <begin position="683"/>
        <end position="696"/>
    </location>
</feature>
<feature type="region of interest" description="Disordered" evidence="1">
    <location>
        <begin position="1427"/>
        <end position="1454"/>
    </location>
</feature>
<feature type="compositionally biased region" description="Basic and acidic residues" evidence="1">
    <location>
        <begin position="856"/>
        <end position="878"/>
    </location>
</feature>
<feature type="compositionally biased region" description="Basic and acidic residues" evidence="1">
    <location>
        <begin position="807"/>
        <end position="835"/>
    </location>
</feature>
<feature type="region of interest" description="Disordered" evidence="1">
    <location>
        <begin position="266"/>
        <end position="465"/>
    </location>
</feature>
<feature type="compositionally biased region" description="Polar residues" evidence="1">
    <location>
        <begin position="487"/>
        <end position="507"/>
    </location>
</feature>
<feature type="compositionally biased region" description="Basic and acidic residues" evidence="1">
    <location>
        <begin position="1210"/>
        <end position="1229"/>
    </location>
</feature>
<feature type="region of interest" description="Disordered" evidence="1">
    <location>
        <begin position="118"/>
        <end position="147"/>
    </location>
</feature>
<feature type="compositionally biased region" description="Basic and acidic residues" evidence="1">
    <location>
        <begin position="1127"/>
        <end position="1143"/>
    </location>
</feature>
<feature type="compositionally biased region" description="Polar residues" evidence="1">
    <location>
        <begin position="1309"/>
        <end position="1329"/>
    </location>
</feature>
<feature type="compositionally biased region" description="Acidic residues" evidence="1">
    <location>
        <begin position="1443"/>
        <end position="1454"/>
    </location>
</feature>
<evidence type="ECO:0000313" key="4">
    <source>
        <dbReference type="Proteomes" id="UP000221165"/>
    </source>
</evidence>
<feature type="compositionally biased region" description="Basic and acidic residues" evidence="1">
    <location>
        <begin position="1077"/>
        <end position="1088"/>
    </location>
</feature>